<accession>A0A061RZZ9</accession>
<proteinExistence type="inferred from homology"/>
<keyword evidence="5" id="KW-0472">Membrane</keyword>
<evidence type="ECO:0000256" key="4">
    <source>
        <dbReference type="ARBA" id="ARBA00022989"/>
    </source>
</evidence>
<dbReference type="PANTHER" id="PTHR11266">
    <property type="entry name" value="PEROXISOMAL MEMBRANE PROTEIN 2, PXMP2 MPV17"/>
    <property type="match status" value="1"/>
</dbReference>
<comment type="subcellular location">
    <subcellularLocation>
        <location evidence="1">Membrane</location>
        <topology evidence="1">Multi-pass membrane protein</topology>
    </subcellularLocation>
</comment>
<dbReference type="EMBL" id="GBEZ01009225">
    <property type="protein sequence ID" value="JAC76349.1"/>
    <property type="molecule type" value="Transcribed_RNA"/>
</dbReference>
<reference evidence="7" key="1">
    <citation type="submission" date="2014-05" db="EMBL/GenBank/DDBJ databases">
        <title>The transcriptome of the halophilic microalga Tetraselmis sp. GSL018 isolated from the Great Salt Lake, Utah.</title>
        <authorList>
            <person name="Jinkerson R.E."/>
            <person name="D'Adamo S."/>
            <person name="Posewitz M.C."/>
        </authorList>
    </citation>
    <scope>NUCLEOTIDE SEQUENCE</scope>
    <source>
        <strain evidence="7">GSL018</strain>
    </source>
</reference>
<comment type="similarity">
    <text evidence="2 6">Belongs to the peroxisomal membrane protein PXMP2/4 family.</text>
</comment>
<gene>
    <name evidence="7" type="primary">MPV17</name>
    <name evidence="7" type="ORF">TSPGSL018_20438</name>
</gene>
<evidence type="ECO:0000313" key="7">
    <source>
        <dbReference type="EMBL" id="JAC76349.1"/>
    </source>
</evidence>
<evidence type="ECO:0000256" key="6">
    <source>
        <dbReference type="RuleBase" id="RU363053"/>
    </source>
</evidence>
<keyword evidence="4" id="KW-1133">Transmembrane helix</keyword>
<dbReference type="AlphaFoldDB" id="A0A061RZZ9"/>
<dbReference type="GO" id="GO:0016020">
    <property type="term" value="C:membrane"/>
    <property type="evidence" value="ECO:0007669"/>
    <property type="project" value="UniProtKB-SubCell"/>
</dbReference>
<keyword evidence="3" id="KW-0812">Transmembrane</keyword>
<dbReference type="InterPro" id="IPR007248">
    <property type="entry name" value="Mpv17_PMP22"/>
</dbReference>
<evidence type="ECO:0000256" key="1">
    <source>
        <dbReference type="ARBA" id="ARBA00004141"/>
    </source>
</evidence>
<name>A0A061RZZ9_9CHLO</name>
<dbReference type="GO" id="GO:0005737">
    <property type="term" value="C:cytoplasm"/>
    <property type="evidence" value="ECO:0007669"/>
    <property type="project" value="TreeGrafter"/>
</dbReference>
<organism evidence="7">
    <name type="scientific">Tetraselmis sp. GSL018</name>
    <dbReference type="NCBI Taxonomy" id="582737"/>
    <lineage>
        <taxon>Eukaryota</taxon>
        <taxon>Viridiplantae</taxon>
        <taxon>Chlorophyta</taxon>
        <taxon>core chlorophytes</taxon>
        <taxon>Chlorodendrophyceae</taxon>
        <taxon>Chlorodendrales</taxon>
        <taxon>Chlorodendraceae</taxon>
        <taxon>Tetraselmis</taxon>
    </lineage>
</organism>
<dbReference type="PANTHER" id="PTHR11266:SF121">
    <property type="entry name" value="OS09G0315000 PROTEIN"/>
    <property type="match status" value="1"/>
</dbReference>
<evidence type="ECO:0000256" key="5">
    <source>
        <dbReference type="ARBA" id="ARBA00023136"/>
    </source>
</evidence>
<evidence type="ECO:0000256" key="3">
    <source>
        <dbReference type="ARBA" id="ARBA00022692"/>
    </source>
</evidence>
<protein>
    <submittedName>
        <fullName evidence="7">Protein Mpv17</fullName>
    </submittedName>
</protein>
<dbReference type="Pfam" id="PF04117">
    <property type="entry name" value="Mpv17_PMP22"/>
    <property type="match status" value="1"/>
</dbReference>
<sequence>MLRLVKPQGGLNKKQFAVGGAAYSFPSRPSRISRASQTTASLRTFADSLRSLANSKHQELTIWADNNKTNISAVANGTVISLALAGGLYKAVEVDLDVSQGWTLMEFVVRTARDDFVLYQHLAATDPVLTKACTSGVSYVLGDLLAQAYQGRSLSGVDLARTARSGVAGFCIHGPFVHFWIQWAEANLAFGGAWYSTLVKMAVDQTVWSLFLNSLYTMAILAIQGRRPQQIREEVDATWWAALSTGWRFWPFVHMVTFSSFVAPELKLLFIDVMEIAWVTILATIVNREDERR</sequence>
<evidence type="ECO:0000256" key="2">
    <source>
        <dbReference type="ARBA" id="ARBA00006824"/>
    </source>
</evidence>